<comment type="caution">
    <text evidence="1">The sequence shown here is derived from an EMBL/GenBank/DDBJ whole genome shotgun (WGS) entry which is preliminary data.</text>
</comment>
<proteinExistence type="predicted"/>
<keyword evidence="2" id="KW-1185">Reference proteome</keyword>
<reference evidence="1 2" key="1">
    <citation type="journal article" date="2021" name="Plant Biotechnol. J.">
        <title>Multi-omics assisted identification of the key and species-specific regulatory components of drought-tolerant mechanisms in Gossypium stocksii.</title>
        <authorList>
            <person name="Yu D."/>
            <person name="Ke L."/>
            <person name="Zhang D."/>
            <person name="Wu Y."/>
            <person name="Sun Y."/>
            <person name="Mei J."/>
            <person name="Sun J."/>
            <person name="Sun Y."/>
        </authorList>
    </citation>
    <scope>NUCLEOTIDE SEQUENCE [LARGE SCALE GENOMIC DNA]</scope>
    <source>
        <strain evidence="2">cv. E1</strain>
        <tissue evidence="1">Leaf</tissue>
    </source>
</reference>
<sequence>MDVELILNTRCFIRNVILELYVKFVNIEEGGSSLAIVSINLFQQQEVESPTTQLMPMFYARNTYVELTLTKDTNPKHETTTRLIKKKLRTKRKLKLMMIHSKSLSQKLIPTELEVSDFGIEGSNNIEGIQPDFTAYEPPTHMFNIDIHVEEIR</sequence>
<accession>A0A9D4AB04</accession>
<gene>
    <name evidence="1" type="ORF">J1N35_010895</name>
</gene>
<dbReference type="EMBL" id="JAIQCV010000004">
    <property type="protein sequence ID" value="KAH1107127.1"/>
    <property type="molecule type" value="Genomic_DNA"/>
</dbReference>
<evidence type="ECO:0000313" key="2">
    <source>
        <dbReference type="Proteomes" id="UP000828251"/>
    </source>
</evidence>
<name>A0A9D4AB04_9ROSI</name>
<organism evidence="1 2">
    <name type="scientific">Gossypium stocksii</name>
    <dbReference type="NCBI Taxonomy" id="47602"/>
    <lineage>
        <taxon>Eukaryota</taxon>
        <taxon>Viridiplantae</taxon>
        <taxon>Streptophyta</taxon>
        <taxon>Embryophyta</taxon>
        <taxon>Tracheophyta</taxon>
        <taxon>Spermatophyta</taxon>
        <taxon>Magnoliopsida</taxon>
        <taxon>eudicotyledons</taxon>
        <taxon>Gunneridae</taxon>
        <taxon>Pentapetalae</taxon>
        <taxon>rosids</taxon>
        <taxon>malvids</taxon>
        <taxon>Malvales</taxon>
        <taxon>Malvaceae</taxon>
        <taxon>Malvoideae</taxon>
        <taxon>Gossypium</taxon>
    </lineage>
</organism>
<evidence type="ECO:0000313" key="1">
    <source>
        <dbReference type="EMBL" id="KAH1107127.1"/>
    </source>
</evidence>
<dbReference type="AlphaFoldDB" id="A0A9D4AB04"/>
<protein>
    <submittedName>
        <fullName evidence="1">Uncharacterized protein</fullName>
    </submittedName>
</protein>
<dbReference type="Proteomes" id="UP000828251">
    <property type="component" value="Unassembled WGS sequence"/>
</dbReference>